<comment type="caution">
    <text evidence="2">The sequence shown here is derived from an EMBL/GenBank/DDBJ whole genome shotgun (WGS) entry which is preliminary data.</text>
</comment>
<reference evidence="2 3" key="1">
    <citation type="submission" date="2016-10" db="EMBL/GenBank/DDBJ databases">
        <title>Evaluation of Human, Veterinary and Environmental Mycobacterium chelonae Isolates by Core Genome Phylogenomic Analysis, Targeted Gene Comparison, and Anti-microbial Susceptibility Patterns: A Tale of Mistaken Identities.</title>
        <authorList>
            <person name="Fogelson S.B."/>
            <person name="Camus A.C."/>
            <person name="Lorenz W."/>
            <person name="Vasireddy R."/>
            <person name="Vasireddy S."/>
            <person name="Smith T."/>
            <person name="Brown-Elliott B.A."/>
            <person name="Wallace R.J.Jr."/>
            <person name="Hasan N.A."/>
            <person name="Reischl U."/>
            <person name="Sanchez S."/>
        </authorList>
    </citation>
    <scope>NUCLEOTIDE SEQUENCE [LARGE SCALE GENOMIC DNA]</scope>
    <source>
        <strain evidence="2 3">15518</strain>
    </source>
</reference>
<feature type="compositionally biased region" description="Polar residues" evidence="1">
    <location>
        <begin position="71"/>
        <end position="88"/>
    </location>
</feature>
<name>A0A1S1LU59_MYCCH</name>
<organism evidence="2 3">
    <name type="scientific">Mycobacteroides chelonae</name>
    <name type="common">Mycobacterium chelonae</name>
    <dbReference type="NCBI Taxonomy" id="1774"/>
    <lineage>
        <taxon>Bacteria</taxon>
        <taxon>Bacillati</taxon>
        <taxon>Actinomycetota</taxon>
        <taxon>Actinomycetes</taxon>
        <taxon>Mycobacteriales</taxon>
        <taxon>Mycobacteriaceae</taxon>
        <taxon>Mycobacteroides</taxon>
    </lineage>
</organism>
<feature type="region of interest" description="Disordered" evidence="1">
    <location>
        <begin position="71"/>
        <end position="104"/>
    </location>
</feature>
<evidence type="ECO:0000313" key="3">
    <source>
        <dbReference type="Proteomes" id="UP000179441"/>
    </source>
</evidence>
<gene>
    <name evidence="2" type="ORF">BKG84_25925</name>
</gene>
<dbReference type="RefSeq" id="WP_070915897.1">
    <property type="nucleotide sequence ID" value="NZ_JAAOOR010000001.1"/>
</dbReference>
<dbReference type="AlphaFoldDB" id="A0A1S1LU59"/>
<sequence>MAPPSKGQLTVAIERLRGAGNSWHDVASDLGKASERIEPLKITRLEAGIFQVPYQAYLDAAQFIQDRTKEGATQATNVGNTLKSNADTYQREEDNNTHRLTGLY</sequence>
<evidence type="ECO:0000313" key="2">
    <source>
        <dbReference type="EMBL" id="OHU75889.1"/>
    </source>
</evidence>
<keyword evidence="3" id="KW-1185">Reference proteome</keyword>
<protein>
    <recommendedName>
        <fullName evidence="4">ESX-1 secretion-associated protein</fullName>
    </recommendedName>
</protein>
<accession>A0A1S1LU59</accession>
<evidence type="ECO:0008006" key="4">
    <source>
        <dbReference type="Google" id="ProtNLM"/>
    </source>
</evidence>
<dbReference type="EMBL" id="MLIS01000049">
    <property type="protein sequence ID" value="OHU75889.1"/>
    <property type="molecule type" value="Genomic_DNA"/>
</dbReference>
<evidence type="ECO:0000256" key="1">
    <source>
        <dbReference type="SAM" id="MobiDB-lite"/>
    </source>
</evidence>
<dbReference type="Proteomes" id="UP000179441">
    <property type="component" value="Unassembled WGS sequence"/>
</dbReference>
<proteinExistence type="predicted"/>